<dbReference type="InterPro" id="IPR025874">
    <property type="entry name" value="DZR"/>
</dbReference>
<dbReference type="EMBL" id="DTHG01000038">
    <property type="protein sequence ID" value="HGW91561.1"/>
    <property type="molecule type" value="Genomic_DNA"/>
</dbReference>
<proteinExistence type="predicted"/>
<feature type="domain" description="DZANK-type" evidence="1">
    <location>
        <begin position="288"/>
        <end position="333"/>
    </location>
</feature>
<dbReference type="InterPro" id="IPR033880">
    <property type="entry name" value="SPFH_YdjI"/>
</dbReference>
<protein>
    <submittedName>
        <fullName evidence="3">SPFH domain-containing protein</fullName>
    </submittedName>
</protein>
<accession>A0A7C4Y4Q2</accession>
<sequence length="336" mass="37330">MAILLEVIEFFDETGEEIVHRIPEKGSGDIAIGSQLIVRENQEAVFFRDGKALDVFGTGRHTITTMNIPLIKNFIGAAFNGKSPFRAEVYFVNKKVFTNAKWGTAEPILFKDKELDIIRIRANGIHSYRVKDSQIFVNKIVGTQKIYERGKIDDFFKDIIISRLTDFLGENYSSIFELPKSYDELSLGAKSLIMEDFEKYGLELVDFYIKSITPPEEVQKMIDERAGMKAIGNLDDFTRFETAKALRDAASQPGGTAGAGVGVGAGIGMGMAIPEMMKGAKKTETKKCPKCGKDIPQDAKFCPECGEKLTDKKFCPKCGKEIPQDAKFCPECGNKL</sequence>
<dbReference type="InterPro" id="IPR036013">
    <property type="entry name" value="Band_7/SPFH_dom_sf"/>
</dbReference>
<dbReference type="PANTHER" id="PTHR37826">
    <property type="entry name" value="FLOTILLIN BAND_7_5 DOMAIN PROTEIN"/>
    <property type="match status" value="1"/>
</dbReference>
<dbReference type="SUPFAM" id="SSF117892">
    <property type="entry name" value="Band 7/SPFH domain"/>
    <property type="match status" value="1"/>
</dbReference>
<dbReference type="Pfam" id="PF12773">
    <property type="entry name" value="DZR"/>
    <property type="match status" value="1"/>
</dbReference>
<dbReference type="AlphaFoldDB" id="A0A7C4Y4Q2"/>
<gene>
    <name evidence="3" type="ORF">ENV67_03350</name>
</gene>
<feature type="domain" description="SPFH" evidence="2">
    <location>
        <begin position="20"/>
        <end position="229"/>
    </location>
</feature>
<evidence type="ECO:0000313" key="3">
    <source>
        <dbReference type="EMBL" id="HGW91561.1"/>
    </source>
</evidence>
<dbReference type="CDD" id="cd03408">
    <property type="entry name" value="SPFH_like_u1"/>
    <property type="match status" value="1"/>
</dbReference>
<dbReference type="Gene3D" id="3.30.479.30">
    <property type="entry name" value="Band 7 domain"/>
    <property type="match status" value="1"/>
</dbReference>
<evidence type="ECO:0000259" key="1">
    <source>
        <dbReference type="Pfam" id="PF12773"/>
    </source>
</evidence>
<comment type="caution">
    <text evidence="3">The sequence shown here is derived from an EMBL/GenBank/DDBJ whole genome shotgun (WGS) entry which is preliminary data.</text>
</comment>
<dbReference type="Pfam" id="PF13421">
    <property type="entry name" value="Band_7_1"/>
    <property type="match status" value="1"/>
</dbReference>
<name>A0A7C4Y4Q2_UNCW3</name>
<organism evidence="3">
    <name type="scientific">candidate division WOR-3 bacterium</name>
    <dbReference type="NCBI Taxonomy" id="2052148"/>
    <lineage>
        <taxon>Bacteria</taxon>
        <taxon>Bacteria division WOR-3</taxon>
    </lineage>
</organism>
<dbReference type="PANTHER" id="PTHR37826:SF2">
    <property type="entry name" value="ZINC-RIBBON DOMAIN-CONTAINING PROTEIN"/>
    <property type="match status" value="1"/>
</dbReference>
<evidence type="ECO:0000259" key="2">
    <source>
        <dbReference type="Pfam" id="PF13421"/>
    </source>
</evidence>
<reference evidence="3" key="1">
    <citation type="journal article" date="2020" name="mSystems">
        <title>Genome- and Community-Level Interaction Insights into Carbon Utilization and Element Cycling Functions of Hydrothermarchaeota in Hydrothermal Sediment.</title>
        <authorList>
            <person name="Zhou Z."/>
            <person name="Liu Y."/>
            <person name="Xu W."/>
            <person name="Pan J."/>
            <person name="Luo Z.H."/>
            <person name="Li M."/>
        </authorList>
    </citation>
    <scope>NUCLEOTIDE SEQUENCE [LARGE SCALE GENOMIC DNA]</scope>
    <source>
        <strain evidence="3">SpSt-780</strain>
    </source>
</reference>